<dbReference type="AlphaFoldDB" id="H1Y741"/>
<evidence type="ECO:0000259" key="2">
    <source>
        <dbReference type="Pfam" id="PF00144"/>
    </source>
</evidence>
<dbReference type="Proteomes" id="UP000002774">
    <property type="component" value="Chromosome"/>
</dbReference>
<dbReference type="HOGENOM" id="CLU_020027_1_1_10"/>
<dbReference type="Gene3D" id="3.40.50.1700">
    <property type="entry name" value="Glycoside hydrolase family 3 C-terminal domain"/>
    <property type="match status" value="1"/>
</dbReference>
<evidence type="ECO:0000313" key="4">
    <source>
        <dbReference type="Proteomes" id="UP000002774"/>
    </source>
</evidence>
<proteinExistence type="predicted"/>
<evidence type="ECO:0000256" key="1">
    <source>
        <dbReference type="ARBA" id="ARBA00022801"/>
    </source>
</evidence>
<dbReference type="Gene3D" id="3.40.710.10">
    <property type="entry name" value="DD-peptidase/beta-lactamase superfamily"/>
    <property type="match status" value="1"/>
</dbReference>
<dbReference type="InterPro" id="IPR001466">
    <property type="entry name" value="Beta-lactam-related"/>
</dbReference>
<keyword evidence="4" id="KW-1185">Reference proteome</keyword>
<dbReference type="InterPro" id="IPR036881">
    <property type="entry name" value="Glyco_hydro_3_C_sf"/>
</dbReference>
<dbReference type="GO" id="GO:0005975">
    <property type="term" value="P:carbohydrate metabolic process"/>
    <property type="evidence" value="ECO:0007669"/>
    <property type="project" value="InterPro"/>
</dbReference>
<dbReference type="STRING" id="714943.Mucpa_4571"/>
<gene>
    <name evidence="3" type="ORF">Mucpa_4571</name>
</gene>
<protein>
    <submittedName>
        <fullName evidence="3">Beta-lactamase</fullName>
    </submittedName>
</protein>
<dbReference type="InterPro" id="IPR012338">
    <property type="entry name" value="Beta-lactam/transpept-like"/>
</dbReference>
<accession>H1Y741</accession>
<evidence type="ECO:0000313" key="3">
    <source>
        <dbReference type="EMBL" id="EHQ28660.1"/>
    </source>
</evidence>
<dbReference type="PANTHER" id="PTHR43283:SF11">
    <property type="entry name" value="BETA-LACTAMASE-RELATED DOMAIN-CONTAINING PROTEIN"/>
    <property type="match status" value="1"/>
</dbReference>
<reference evidence="3" key="1">
    <citation type="submission" date="2011-09" db="EMBL/GenBank/DDBJ databases">
        <title>The permanent draft genome of Mucilaginibacter paludis DSM 18603.</title>
        <authorList>
            <consortium name="US DOE Joint Genome Institute (JGI-PGF)"/>
            <person name="Lucas S."/>
            <person name="Han J."/>
            <person name="Lapidus A."/>
            <person name="Bruce D."/>
            <person name="Goodwin L."/>
            <person name="Pitluck S."/>
            <person name="Peters L."/>
            <person name="Kyrpides N."/>
            <person name="Mavromatis K."/>
            <person name="Ivanova N."/>
            <person name="Mikhailova N."/>
            <person name="Held B."/>
            <person name="Detter J.C."/>
            <person name="Tapia R."/>
            <person name="Han C."/>
            <person name="Land M."/>
            <person name="Hauser L."/>
            <person name="Markowitz V."/>
            <person name="Cheng J.-F."/>
            <person name="Hugenholtz P."/>
            <person name="Woyke T."/>
            <person name="Wu D."/>
            <person name="Tindall B."/>
            <person name="Brambilla E."/>
            <person name="Klenk H.-P."/>
            <person name="Eisen J.A."/>
        </authorList>
    </citation>
    <scope>NUCLEOTIDE SEQUENCE [LARGE SCALE GENOMIC DNA]</scope>
    <source>
        <strain evidence="3">DSM 18603</strain>
    </source>
</reference>
<name>H1Y741_9SPHI</name>
<keyword evidence="1" id="KW-0378">Hydrolase</keyword>
<dbReference type="PANTHER" id="PTHR43283">
    <property type="entry name" value="BETA-LACTAMASE-RELATED"/>
    <property type="match status" value="1"/>
</dbReference>
<organism evidence="3 4">
    <name type="scientific">Mucilaginibacter paludis DSM 18603</name>
    <dbReference type="NCBI Taxonomy" id="714943"/>
    <lineage>
        <taxon>Bacteria</taxon>
        <taxon>Pseudomonadati</taxon>
        <taxon>Bacteroidota</taxon>
        <taxon>Sphingobacteriia</taxon>
        <taxon>Sphingobacteriales</taxon>
        <taxon>Sphingobacteriaceae</taxon>
        <taxon>Mucilaginibacter</taxon>
    </lineage>
</organism>
<dbReference type="InterPro" id="IPR050789">
    <property type="entry name" value="Diverse_Enzym_Activities"/>
</dbReference>
<sequence>MLIPIHRLILQFNYHHPGERVNCSPGLKIFWPMKKLIVVLWVCSFATAFAQNHAINQQKLANIRQAEQSVVVLNNSGGYLPVKNMEGLKVANVHAGFDFAPVFDSIANKYSTVTSFNTDGITGTEAFNALHDKLKLYNLIVFTISGHTRFTPAFLAFVNDVAALHQVVFVLAGDGKNLTRLDKIQAPAIYYPNNTSEGASIAAQVIFGGVGATAKLAAGYSPGFKQGSGYTTTKIRLGYSVPEAVAVNSDRLAGIDSLIKAGIAAHAAPSVVVLLAKDGQVIFQKAYGKHTYDGTEVTQPDDIFDMASVTKVTATTPAIMRLYDQKAINIDSPISKYIALVRDAPDKRDVKIKEALLHEAGFTPYIKFYEQLKPTDMSRDSSAAYPTKVADGYYLRANYFNEVMWPVTLKSEGHTRGKFVYSDISMYMMKEVVEEVTHTKLNDFVNAEFYRPLGLQATGFLPRNRFDKIRIVPTTENDNWFRNMLVQGYVNDPGSAMAGGVEGHAGLFANANDLAIFYQMLLNQGVYGGKTYFNPGTVKTFTSRQSKVSHRGYGYDRRADKREPGDYCSEQAFGHSGYTGTYVWVDPQYNLVYIFLSNKTYPDDGKTFGVSKINLRPKVLDMYYKAIVDGRAVVEKK</sequence>
<dbReference type="SUPFAM" id="SSF56601">
    <property type="entry name" value="beta-lactamase/transpeptidase-like"/>
    <property type="match status" value="1"/>
</dbReference>
<dbReference type="GO" id="GO:0004553">
    <property type="term" value="F:hydrolase activity, hydrolyzing O-glycosyl compounds"/>
    <property type="evidence" value="ECO:0007669"/>
    <property type="project" value="InterPro"/>
</dbReference>
<feature type="domain" description="Beta-lactamase-related" evidence="2">
    <location>
        <begin position="255"/>
        <end position="604"/>
    </location>
</feature>
<dbReference type="EMBL" id="CM001403">
    <property type="protein sequence ID" value="EHQ28660.1"/>
    <property type="molecule type" value="Genomic_DNA"/>
</dbReference>
<dbReference type="eggNOG" id="COG1680">
    <property type="taxonomic scope" value="Bacteria"/>
</dbReference>
<dbReference type="Pfam" id="PF00144">
    <property type="entry name" value="Beta-lactamase"/>
    <property type="match status" value="1"/>
</dbReference>